<keyword evidence="8" id="KW-0456">Lyase</keyword>
<dbReference type="SMART" id="SM00729">
    <property type="entry name" value="Elp3"/>
    <property type="match status" value="1"/>
</dbReference>
<dbReference type="InterPro" id="IPR027596">
    <property type="entry name" value="AmmeMemoSam_rS"/>
</dbReference>
<dbReference type="OrthoDB" id="9778883at2"/>
<dbReference type="Proteomes" id="UP000198688">
    <property type="component" value="Chromosome I"/>
</dbReference>
<keyword evidence="1" id="KW-0004">4Fe-4S</keyword>
<evidence type="ECO:0000256" key="5">
    <source>
        <dbReference type="ARBA" id="ARBA00023014"/>
    </source>
</evidence>
<evidence type="ECO:0000256" key="3">
    <source>
        <dbReference type="ARBA" id="ARBA00022723"/>
    </source>
</evidence>
<keyword evidence="2 6" id="KW-0949">S-adenosyl-L-methionine</keyword>
<dbReference type="AlphaFoldDB" id="A0A1H2AI36"/>
<dbReference type="PIRSF" id="PIRSF004869">
    <property type="entry name" value="PflX_prd"/>
    <property type="match status" value="1"/>
</dbReference>
<dbReference type="PANTHER" id="PTHR30352:SF5">
    <property type="entry name" value="PYRUVATE FORMATE-LYASE 1-ACTIVATING ENZYME"/>
    <property type="match status" value="1"/>
</dbReference>
<dbReference type="PROSITE" id="PS51918">
    <property type="entry name" value="RADICAL_SAM"/>
    <property type="match status" value="1"/>
</dbReference>
<name>A0A1H2AI36_9ACTN</name>
<keyword evidence="4 6" id="KW-0408">Iron</keyword>
<evidence type="ECO:0000256" key="2">
    <source>
        <dbReference type="ARBA" id="ARBA00022691"/>
    </source>
</evidence>
<dbReference type="SUPFAM" id="SSF102114">
    <property type="entry name" value="Radical SAM enzymes"/>
    <property type="match status" value="1"/>
</dbReference>
<dbReference type="SFLD" id="SFLDS00029">
    <property type="entry name" value="Radical_SAM"/>
    <property type="match status" value="1"/>
</dbReference>
<dbReference type="InterPro" id="IPR013785">
    <property type="entry name" value="Aldolase_TIM"/>
</dbReference>
<sequence>MSAAGPTWTPALLAAPAGSGVVCRLCPFRCVLPDGRTGVCGVRRNHGGQLQTATRSVAVAHVDAVERKPFFHVLPGSPVLTVAGPGCTFRCTYCINHRLSQYGRDDASGWRGEPADPVAIVARARSAGAVIGMSYTEPSLALELALELVEAAGPEGIRLLWKSNGFLTPEAADLVAPILTAVNIDVKADDEQAHRRLTGASLGPVLDTVERLHAAGVWIEVTTPLIPGTSDSADQLAGIARRIARIDRDIPWHLARFSPDYRLTGQPPTSPEALARAVDVGRDAGLRYVYVERALGAPGRHTSCLTCGHVLIERDVWALAGMTLTDGACPECGAGVPGIWR</sequence>
<feature type="domain" description="Radical SAM core" evidence="7">
    <location>
        <begin position="72"/>
        <end position="287"/>
    </location>
</feature>
<dbReference type="SFLD" id="SFLDG01101">
    <property type="entry name" value="Uncharacterised_Radical_SAM_Su"/>
    <property type="match status" value="1"/>
</dbReference>
<evidence type="ECO:0000256" key="4">
    <source>
        <dbReference type="ARBA" id="ARBA00023004"/>
    </source>
</evidence>
<dbReference type="InterPro" id="IPR006638">
    <property type="entry name" value="Elp3/MiaA/NifB-like_rSAM"/>
</dbReference>
<protein>
    <submittedName>
        <fullName evidence="8">Pyruvate formate lyase activating enzyme</fullName>
    </submittedName>
</protein>
<proteinExistence type="predicted"/>
<dbReference type="Pfam" id="PF04055">
    <property type="entry name" value="Radical_SAM"/>
    <property type="match status" value="1"/>
</dbReference>
<evidence type="ECO:0000256" key="6">
    <source>
        <dbReference type="PIRSR" id="PIRSR004869-50"/>
    </source>
</evidence>
<keyword evidence="8" id="KW-0670">Pyruvate</keyword>
<dbReference type="GO" id="GO:0046872">
    <property type="term" value="F:metal ion binding"/>
    <property type="evidence" value="ECO:0007669"/>
    <property type="project" value="UniProtKB-KW"/>
</dbReference>
<evidence type="ECO:0000256" key="1">
    <source>
        <dbReference type="ARBA" id="ARBA00022485"/>
    </source>
</evidence>
<dbReference type="InterPro" id="IPR058240">
    <property type="entry name" value="rSAM_sf"/>
</dbReference>
<dbReference type="InterPro" id="IPR007197">
    <property type="entry name" value="rSAM"/>
</dbReference>
<feature type="binding site" evidence="6">
    <location>
        <position position="87"/>
    </location>
    <ligand>
        <name>[4Fe-4S] cluster</name>
        <dbReference type="ChEBI" id="CHEBI:49883"/>
        <note>4Fe-4S-S-AdoMet</note>
    </ligand>
</feature>
<keyword evidence="9" id="KW-1185">Reference proteome</keyword>
<reference evidence="8 9" key="1">
    <citation type="submission" date="2016-10" db="EMBL/GenBank/DDBJ databases">
        <authorList>
            <person name="de Groot N.N."/>
        </authorList>
    </citation>
    <scope>NUCLEOTIDE SEQUENCE [LARGE SCALE GENOMIC DNA]</scope>
    <source>
        <strain evidence="8 9">DSM 43941</strain>
    </source>
</reference>
<dbReference type="PANTHER" id="PTHR30352">
    <property type="entry name" value="PYRUVATE FORMATE-LYASE-ACTIVATING ENZYME"/>
    <property type="match status" value="1"/>
</dbReference>
<dbReference type="GO" id="GO:0016829">
    <property type="term" value="F:lyase activity"/>
    <property type="evidence" value="ECO:0007669"/>
    <property type="project" value="UniProtKB-KW"/>
</dbReference>
<dbReference type="STRING" id="113562.SAMN04489716_3880"/>
<feature type="binding site" evidence="6">
    <location>
        <position position="91"/>
    </location>
    <ligand>
        <name>[4Fe-4S] cluster</name>
        <dbReference type="ChEBI" id="CHEBI:49883"/>
        <note>4Fe-4S-S-AdoMet</note>
    </ligand>
</feature>
<dbReference type="NCBIfam" id="TIGR04337">
    <property type="entry name" value="AmmeMemoSam_rS"/>
    <property type="match status" value="1"/>
</dbReference>
<keyword evidence="5 6" id="KW-0411">Iron-sulfur</keyword>
<dbReference type="GO" id="GO:0051539">
    <property type="term" value="F:4 iron, 4 sulfur cluster binding"/>
    <property type="evidence" value="ECO:0007669"/>
    <property type="project" value="UniProtKB-KW"/>
</dbReference>
<comment type="cofactor">
    <cofactor evidence="6">
        <name>[4Fe-4S] cluster</name>
        <dbReference type="ChEBI" id="CHEBI:49883"/>
    </cofactor>
    <text evidence="6">Binds 1 [4Fe-4S] cluster. The cluster is coordinated with 3 cysteines and an exchangeable S-adenosyl-L-methionine.</text>
</comment>
<dbReference type="RefSeq" id="WP_092545928.1">
    <property type="nucleotide sequence ID" value="NZ_BOMJ01000115.1"/>
</dbReference>
<evidence type="ECO:0000259" key="7">
    <source>
        <dbReference type="PROSITE" id="PS51918"/>
    </source>
</evidence>
<gene>
    <name evidence="8" type="ORF">SAMN04489716_3880</name>
</gene>
<keyword evidence="3 6" id="KW-0479">Metal-binding</keyword>
<dbReference type="EMBL" id="LT629758">
    <property type="protein sequence ID" value="SDT45633.1"/>
    <property type="molecule type" value="Genomic_DNA"/>
</dbReference>
<dbReference type="InterPro" id="IPR034457">
    <property type="entry name" value="Organic_radical-activating"/>
</dbReference>
<dbReference type="CDD" id="cd01335">
    <property type="entry name" value="Radical_SAM"/>
    <property type="match status" value="1"/>
</dbReference>
<evidence type="ECO:0000313" key="8">
    <source>
        <dbReference type="EMBL" id="SDT45633.1"/>
    </source>
</evidence>
<accession>A0A1H2AI36</accession>
<dbReference type="Gene3D" id="3.20.20.70">
    <property type="entry name" value="Aldolase class I"/>
    <property type="match status" value="1"/>
</dbReference>
<organism evidence="8 9">
    <name type="scientific">Actinoplanes derwentensis</name>
    <dbReference type="NCBI Taxonomy" id="113562"/>
    <lineage>
        <taxon>Bacteria</taxon>
        <taxon>Bacillati</taxon>
        <taxon>Actinomycetota</taxon>
        <taxon>Actinomycetes</taxon>
        <taxon>Micromonosporales</taxon>
        <taxon>Micromonosporaceae</taxon>
        <taxon>Actinoplanes</taxon>
    </lineage>
</organism>
<feature type="binding site" evidence="6">
    <location>
        <position position="94"/>
    </location>
    <ligand>
        <name>[4Fe-4S] cluster</name>
        <dbReference type="ChEBI" id="CHEBI:49883"/>
        <note>4Fe-4S-S-AdoMet</note>
    </ligand>
</feature>
<dbReference type="InterPro" id="IPR016431">
    <property type="entry name" value="Pyrv-formate_lyase-activ_prd"/>
</dbReference>
<evidence type="ECO:0000313" key="9">
    <source>
        <dbReference type="Proteomes" id="UP000198688"/>
    </source>
</evidence>